<accession>A0ABS2G6V6</accession>
<dbReference type="RefSeq" id="WP_205134025.1">
    <property type="nucleotide sequence ID" value="NZ_JACSNT010000011.1"/>
</dbReference>
<comment type="caution">
    <text evidence="1">The sequence shown here is derived from an EMBL/GenBank/DDBJ whole genome shotgun (WGS) entry which is preliminary data.</text>
</comment>
<organism evidence="1 2">
    <name type="scientific">Anaerotignum lactatifermentans</name>
    <dbReference type="NCBI Taxonomy" id="160404"/>
    <lineage>
        <taxon>Bacteria</taxon>
        <taxon>Bacillati</taxon>
        <taxon>Bacillota</taxon>
        <taxon>Clostridia</taxon>
        <taxon>Lachnospirales</taxon>
        <taxon>Anaerotignaceae</taxon>
        <taxon>Anaerotignum</taxon>
    </lineage>
</organism>
<gene>
    <name evidence="1" type="ORF">H9X83_03340</name>
</gene>
<dbReference type="Proteomes" id="UP000729290">
    <property type="component" value="Unassembled WGS sequence"/>
</dbReference>
<dbReference type="EMBL" id="JACSNV010000003">
    <property type="protein sequence ID" value="MBM6877196.1"/>
    <property type="molecule type" value="Genomic_DNA"/>
</dbReference>
<reference evidence="1 2" key="1">
    <citation type="journal article" date="2021" name="Sci. Rep.">
        <title>The distribution of antibiotic resistance genes in chicken gut microbiota commensals.</title>
        <authorList>
            <person name="Juricova H."/>
            <person name="Matiasovicova J."/>
            <person name="Kubasova T."/>
            <person name="Cejkova D."/>
            <person name="Rychlik I."/>
        </authorList>
    </citation>
    <scope>NUCLEOTIDE SEQUENCE [LARGE SCALE GENOMIC DNA]</scope>
    <source>
        <strain evidence="1 2">An431b</strain>
    </source>
</reference>
<evidence type="ECO:0000313" key="2">
    <source>
        <dbReference type="Proteomes" id="UP000729290"/>
    </source>
</evidence>
<name>A0ABS2G6V6_9FIRM</name>
<evidence type="ECO:0000313" key="1">
    <source>
        <dbReference type="EMBL" id="MBM6877196.1"/>
    </source>
</evidence>
<sequence>MREYGFGLQEKVIRIVCDSCGKEIGELEDHLHLEKTWGYFSRKDGESHQWDICEDCYDKWVAGFGKKEH</sequence>
<proteinExistence type="predicted"/>
<keyword evidence="2" id="KW-1185">Reference proteome</keyword>
<protein>
    <submittedName>
        <fullName evidence="1">Uncharacterized protein</fullName>
    </submittedName>
</protein>